<dbReference type="STRING" id="685588.A0A067TFS9"/>
<name>A0A067TFS9_GALM3</name>
<dbReference type="Gene3D" id="1.20.1280.50">
    <property type="match status" value="1"/>
</dbReference>
<evidence type="ECO:0000313" key="1">
    <source>
        <dbReference type="EMBL" id="KDR81971.1"/>
    </source>
</evidence>
<reference evidence="2" key="1">
    <citation type="journal article" date="2014" name="Proc. Natl. Acad. Sci. U.S.A.">
        <title>Extensive sampling of basidiomycete genomes demonstrates inadequacy of the white-rot/brown-rot paradigm for wood decay fungi.</title>
        <authorList>
            <person name="Riley R."/>
            <person name="Salamov A.A."/>
            <person name="Brown D.W."/>
            <person name="Nagy L.G."/>
            <person name="Floudas D."/>
            <person name="Held B.W."/>
            <person name="Levasseur A."/>
            <person name="Lombard V."/>
            <person name="Morin E."/>
            <person name="Otillar R."/>
            <person name="Lindquist E.A."/>
            <person name="Sun H."/>
            <person name="LaButti K.M."/>
            <person name="Schmutz J."/>
            <person name="Jabbour D."/>
            <person name="Luo H."/>
            <person name="Baker S.E."/>
            <person name="Pisabarro A.G."/>
            <person name="Walton J.D."/>
            <person name="Blanchette R.A."/>
            <person name="Henrissat B."/>
            <person name="Martin F."/>
            <person name="Cullen D."/>
            <person name="Hibbett D.S."/>
            <person name="Grigoriev I.V."/>
        </authorList>
    </citation>
    <scope>NUCLEOTIDE SEQUENCE [LARGE SCALE GENOMIC DNA]</scope>
    <source>
        <strain evidence="2">CBS 339.88</strain>
    </source>
</reference>
<dbReference type="HOGENOM" id="CLU_534228_0_0_1"/>
<organism evidence="1 2">
    <name type="scientific">Galerina marginata (strain CBS 339.88)</name>
    <dbReference type="NCBI Taxonomy" id="685588"/>
    <lineage>
        <taxon>Eukaryota</taxon>
        <taxon>Fungi</taxon>
        <taxon>Dikarya</taxon>
        <taxon>Basidiomycota</taxon>
        <taxon>Agaricomycotina</taxon>
        <taxon>Agaricomycetes</taxon>
        <taxon>Agaricomycetidae</taxon>
        <taxon>Agaricales</taxon>
        <taxon>Agaricineae</taxon>
        <taxon>Strophariaceae</taxon>
        <taxon>Galerina</taxon>
    </lineage>
</organism>
<dbReference type="Proteomes" id="UP000027222">
    <property type="component" value="Unassembled WGS sequence"/>
</dbReference>
<dbReference type="OrthoDB" id="3071018at2759"/>
<dbReference type="EMBL" id="KL142370">
    <property type="protein sequence ID" value="KDR81971.1"/>
    <property type="molecule type" value="Genomic_DNA"/>
</dbReference>
<evidence type="ECO:0000313" key="2">
    <source>
        <dbReference type="Proteomes" id="UP000027222"/>
    </source>
</evidence>
<protein>
    <submittedName>
        <fullName evidence="1">Uncharacterized protein</fullName>
    </submittedName>
</protein>
<proteinExistence type="predicted"/>
<accession>A0A067TFS9</accession>
<gene>
    <name evidence="1" type="ORF">GALMADRAFT_152770</name>
</gene>
<sequence length="509" mass="58705">MNVRMRTSVRRFLSRRTPPIRRLPVELLEVIFSYYVHETRANSPAFYISESPASMISSHPASIVNPMTLGGVCRQWRQISRSLAFLWSKFYISHPKKEHVKQSIYWLLLARNSPLTIRISSFTGKPTRKEFLVMRRLFDLFILNYNSWHSIDIHVSHHFHSLFLQVPNYPPPILQSVRLELGQSLPPSPRVQRAVDILYSSPTLQDVAWTSAHYNMSTASKKYPQWATLTHFVHHQVFLHNNLTVNDSITILDACPVLESLDVRIYPPDGRKLSHSIWLPLTHSHLRSFTAATNPTLLPKLIESLILPALEELTIHDTQIDFLNPGLKTAAPILDLLERSSCILREFELLTYSAPEDVILNLISAPQFQGIRKIRLAGIKTERTIDLLTRKRADPQSLAVLPLLEHLTFFTYPSFRSPLDTSIKAIKRMLLSRRDKSILSSLDNDIYMSLLMYANLELGKLDFWDYIQLAKLGNADFTIIPSYHVPALRQWTSLIRGQFLQIRAYVHEF</sequence>
<dbReference type="AlphaFoldDB" id="A0A067TFS9"/>
<keyword evidence="2" id="KW-1185">Reference proteome</keyword>